<evidence type="ECO:0000256" key="1">
    <source>
        <dbReference type="ARBA" id="ARBA00020475"/>
    </source>
</evidence>
<keyword evidence="2 5" id="KW-0479">Metal-binding</keyword>
<dbReference type="SUPFAM" id="SSF51556">
    <property type="entry name" value="Metallo-dependent hydrolases"/>
    <property type="match status" value="1"/>
</dbReference>
<reference evidence="7" key="1">
    <citation type="submission" date="2021-03" db="EMBL/GenBank/DDBJ databases">
        <title>Chromosome level genome of the anhydrobiotic midge Polypedilum vanderplanki.</title>
        <authorList>
            <person name="Yoshida Y."/>
            <person name="Kikawada T."/>
            <person name="Gusev O."/>
        </authorList>
    </citation>
    <scope>NUCLEOTIDE SEQUENCE</scope>
    <source>
        <strain evidence="7">NIAS01</strain>
        <tissue evidence="7">Whole body or cell culture</tissue>
    </source>
</reference>
<feature type="binding site" evidence="5">
    <location>
        <position position="304"/>
    </location>
    <ligand>
        <name>a divalent metal cation</name>
        <dbReference type="ChEBI" id="CHEBI:60240"/>
        <label>1</label>
    </ligand>
</feature>
<dbReference type="EMBL" id="JADBJN010000001">
    <property type="protein sequence ID" value="KAG5684564.1"/>
    <property type="molecule type" value="Genomic_DNA"/>
</dbReference>
<comment type="caution">
    <text evidence="7">The sequence shown here is derived from an EMBL/GenBank/DDBJ whole genome shotgun (WGS) entry which is preliminary data.</text>
</comment>
<feature type="binding site" evidence="5">
    <location>
        <position position="175"/>
    </location>
    <ligand>
        <name>a divalent metal cation</name>
        <dbReference type="ChEBI" id="CHEBI:60240"/>
        <label>1</label>
    </ligand>
</feature>
<dbReference type="InterPro" id="IPR017947">
    <property type="entry name" value="AryldialkylPase_Zn-BS"/>
</dbReference>
<dbReference type="InterPro" id="IPR001559">
    <property type="entry name" value="Phosphotriesterase"/>
</dbReference>
<feature type="binding site" evidence="5">
    <location>
        <position position="22"/>
    </location>
    <ligand>
        <name>a divalent metal cation</name>
        <dbReference type="ChEBI" id="CHEBI:60240"/>
        <label>1</label>
    </ligand>
</feature>
<dbReference type="PROSITE" id="PS51347">
    <property type="entry name" value="PHOSPHOTRIESTERASE_2"/>
    <property type="match status" value="1"/>
</dbReference>
<feature type="binding site" evidence="5">
    <location>
        <position position="236"/>
    </location>
    <ligand>
        <name>a divalent metal cation</name>
        <dbReference type="ChEBI" id="CHEBI:60240"/>
        <label>2</label>
    </ligand>
</feature>
<comment type="cofactor">
    <cofactor evidence="5">
        <name>a divalent metal cation</name>
        <dbReference type="ChEBI" id="CHEBI:60240"/>
    </cofactor>
    <text evidence="5">Binds 2 divalent metal cations per subunit.</text>
</comment>
<evidence type="ECO:0000256" key="4">
    <source>
        <dbReference type="ARBA" id="ARBA00029607"/>
    </source>
</evidence>
<dbReference type="PANTHER" id="PTHR10819">
    <property type="entry name" value="PHOSPHOTRIESTERASE-RELATED"/>
    <property type="match status" value="1"/>
</dbReference>
<evidence type="ECO:0000313" key="7">
    <source>
        <dbReference type="EMBL" id="KAG5684564.1"/>
    </source>
</evidence>
<evidence type="ECO:0000256" key="6">
    <source>
        <dbReference type="PROSITE-ProRule" id="PRU00679"/>
    </source>
</evidence>
<dbReference type="OrthoDB" id="9998343at2759"/>
<name>A0A9J6CRP6_POLVA</name>
<evidence type="ECO:0000256" key="2">
    <source>
        <dbReference type="ARBA" id="ARBA00022723"/>
    </source>
</evidence>
<dbReference type="PANTHER" id="PTHR10819:SF3">
    <property type="entry name" value="PHOSPHOTRIESTERASE-RELATED PROTEIN"/>
    <property type="match status" value="1"/>
</dbReference>
<dbReference type="GO" id="GO:0008270">
    <property type="term" value="F:zinc ion binding"/>
    <property type="evidence" value="ECO:0007669"/>
    <property type="project" value="InterPro"/>
</dbReference>
<evidence type="ECO:0000313" key="8">
    <source>
        <dbReference type="Proteomes" id="UP001107558"/>
    </source>
</evidence>
<gene>
    <name evidence="7" type="ORF">PVAND_013789</name>
</gene>
<evidence type="ECO:0000256" key="3">
    <source>
        <dbReference type="ARBA" id="ARBA00022801"/>
    </source>
</evidence>
<dbReference type="PROSITE" id="PS01322">
    <property type="entry name" value="PHOSPHOTRIESTERASE_1"/>
    <property type="match status" value="1"/>
</dbReference>
<dbReference type="InterPro" id="IPR032466">
    <property type="entry name" value="Metal_Hydrolase"/>
</dbReference>
<comment type="caution">
    <text evidence="6">Lacks conserved residue(s) required for the propagation of feature annotation.</text>
</comment>
<comment type="similarity">
    <text evidence="6">Belongs to the metallo-dependent hydrolases superfamily. Phosphotriesterase family.</text>
</comment>
<feature type="binding site" evidence="5">
    <location>
        <position position="207"/>
    </location>
    <ligand>
        <name>a divalent metal cation</name>
        <dbReference type="ChEBI" id="CHEBI:60240"/>
        <label>2</label>
    </ligand>
</feature>
<accession>A0A9J6CRP6</accession>
<feature type="binding site" evidence="5">
    <location>
        <position position="175"/>
    </location>
    <ligand>
        <name>a divalent metal cation</name>
        <dbReference type="ChEBI" id="CHEBI:60240"/>
        <label>2</label>
    </ligand>
</feature>
<dbReference type="Gene3D" id="3.20.20.140">
    <property type="entry name" value="Metal-dependent hydrolases"/>
    <property type="match status" value="1"/>
</dbReference>
<protein>
    <recommendedName>
        <fullName evidence="1">Phosphotriesterase-related protein</fullName>
    </recommendedName>
    <alternativeName>
        <fullName evidence="4">Parathion hydrolase-related protein</fullName>
    </alternativeName>
</protein>
<sequence>MRKIRTVLGDISPDQLGITLTHEHISLKFDKFYCYPPKKLEKFFNDGINEQIHLKNVGYIRQYPYASNYNLNFCDNATHKAVLDDIQEFKSFGGGAIVENTTYGIDRNLDFMLDISKTSGVHIIAGTGHYIEMTQKAETLKMSMEELVQLYMTDIEEGVKVEGSNDLVKCGFIGEVGSVYPITAFERRSIEATAEVQSMLKCGVSFHPGRDPKAPFDIMRIYLEAGGDPNKSVMSHLDRTLLNDEQLMEFSKIGCFCQMDLFGTEVSWYQLNPNADMPSDAQRVERLKMLVDEEKTERILMSHDIHTKHRLTSFGGHGYAHILNNVKPKMEIKGFTEEQIYQIMVKNPAKWLEF</sequence>
<keyword evidence="8" id="KW-1185">Reference proteome</keyword>
<organism evidence="7 8">
    <name type="scientific">Polypedilum vanderplanki</name>
    <name type="common">Sleeping chironomid midge</name>
    <dbReference type="NCBI Taxonomy" id="319348"/>
    <lineage>
        <taxon>Eukaryota</taxon>
        <taxon>Metazoa</taxon>
        <taxon>Ecdysozoa</taxon>
        <taxon>Arthropoda</taxon>
        <taxon>Hexapoda</taxon>
        <taxon>Insecta</taxon>
        <taxon>Pterygota</taxon>
        <taxon>Neoptera</taxon>
        <taxon>Endopterygota</taxon>
        <taxon>Diptera</taxon>
        <taxon>Nematocera</taxon>
        <taxon>Chironomoidea</taxon>
        <taxon>Chironomidae</taxon>
        <taxon>Chironominae</taxon>
        <taxon>Polypedilum</taxon>
        <taxon>Polypedilum</taxon>
    </lineage>
</organism>
<feature type="binding site" evidence="5">
    <location>
        <position position="24"/>
    </location>
    <ligand>
        <name>a divalent metal cation</name>
        <dbReference type="ChEBI" id="CHEBI:60240"/>
        <label>1</label>
    </ligand>
</feature>
<dbReference type="Proteomes" id="UP001107558">
    <property type="component" value="Chromosome 1"/>
</dbReference>
<dbReference type="Pfam" id="PF02126">
    <property type="entry name" value="PTE"/>
    <property type="match status" value="1"/>
</dbReference>
<proteinExistence type="inferred from homology"/>
<evidence type="ECO:0000256" key="5">
    <source>
        <dbReference type="PIRSR" id="PIRSR601559-52"/>
    </source>
</evidence>
<keyword evidence="3" id="KW-0378">Hydrolase</keyword>
<dbReference type="GO" id="GO:0016788">
    <property type="term" value="F:hydrolase activity, acting on ester bonds"/>
    <property type="evidence" value="ECO:0007669"/>
    <property type="project" value="InterPro"/>
</dbReference>
<dbReference type="AlphaFoldDB" id="A0A9J6CRP6"/>